<comment type="caution">
    <text evidence="2">The sequence shown here is derived from an EMBL/GenBank/DDBJ whole genome shotgun (WGS) entry which is preliminary data.</text>
</comment>
<proteinExistence type="predicted"/>
<name>A0A8H7RPM6_9FUNG</name>
<reference evidence="2 3" key="1">
    <citation type="submission" date="2020-12" db="EMBL/GenBank/DDBJ databases">
        <title>Metabolic potential, ecology and presence of endohyphal bacteria is reflected in genomic diversity of Mucoromycotina.</title>
        <authorList>
            <person name="Muszewska A."/>
            <person name="Okrasinska A."/>
            <person name="Steczkiewicz K."/>
            <person name="Drgas O."/>
            <person name="Orlowska M."/>
            <person name="Perlinska-Lenart U."/>
            <person name="Aleksandrzak-Piekarczyk T."/>
            <person name="Szatraj K."/>
            <person name="Zielenkiewicz U."/>
            <person name="Pilsyk S."/>
            <person name="Malc E."/>
            <person name="Mieczkowski P."/>
            <person name="Kruszewska J.S."/>
            <person name="Biernat P."/>
            <person name="Pawlowska J."/>
        </authorList>
    </citation>
    <scope>NUCLEOTIDE SEQUENCE [LARGE SCALE GENOMIC DNA]</scope>
    <source>
        <strain evidence="2 3">CBS 142.35</strain>
    </source>
</reference>
<accession>A0A8H7RPM6</accession>
<evidence type="ECO:0000313" key="3">
    <source>
        <dbReference type="Proteomes" id="UP000646827"/>
    </source>
</evidence>
<feature type="region of interest" description="Disordered" evidence="1">
    <location>
        <begin position="102"/>
        <end position="135"/>
    </location>
</feature>
<protein>
    <submittedName>
        <fullName evidence="2">Uncharacterized protein</fullName>
    </submittedName>
</protein>
<dbReference type="OrthoDB" id="2265061at2759"/>
<gene>
    <name evidence="2" type="ORF">INT45_005443</name>
</gene>
<evidence type="ECO:0000256" key="1">
    <source>
        <dbReference type="SAM" id="MobiDB-lite"/>
    </source>
</evidence>
<feature type="compositionally biased region" description="Polar residues" evidence="1">
    <location>
        <begin position="102"/>
        <end position="116"/>
    </location>
</feature>
<keyword evidence="3" id="KW-1185">Reference proteome</keyword>
<dbReference type="AlphaFoldDB" id="A0A8H7RPM6"/>
<evidence type="ECO:0000313" key="2">
    <source>
        <dbReference type="EMBL" id="KAG2215414.1"/>
    </source>
</evidence>
<sequence length="152" mass="16814">MDSKRKNPTIRSSNKRPRVLAVDTSWCLRNKENLDVMSFAKEFDYTDQTKCHARYKAILDNHIPSEDKIQQRSQKALVEANSKCSTAANNLLVKNSEQLLASTTLASERPTPSTSEPAMPATSEPAIPTSSEPTLVINNGNDLGHYLVEIVA</sequence>
<organism evidence="2 3">
    <name type="scientific">Circinella minor</name>
    <dbReference type="NCBI Taxonomy" id="1195481"/>
    <lineage>
        <taxon>Eukaryota</taxon>
        <taxon>Fungi</taxon>
        <taxon>Fungi incertae sedis</taxon>
        <taxon>Mucoromycota</taxon>
        <taxon>Mucoromycotina</taxon>
        <taxon>Mucoromycetes</taxon>
        <taxon>Mucorales</taxon>
        <taxon>Lichtheimiaceae</taxon>
        <taxon>Circinella</taxon>
    </lineage>
</organism>
<dbReference type="Proteomes" id="UP000646827">
    <property type="component" value="Unassembled WGS sequence"/>
</dbReference>
<dbReference type="EMBL" id="JAEPRB010000518">
    <property type="protein sequence ID" value="KAG2215414.1"/>
    <property type="molecule type" value="Genomic_DNA"/>
</dbReference>